<gene>
    <name evidence="2" type="ORF">KFK09_014002</name>
</gene>
<sequence length="70" mass="8139">MKDRSRPATEKARSLRLGLEGALAWKMRPEGDKDRLRLRLGQSTVEGFFLRRNDHGKREDPNGARYLTTR</sequence>
<name>A0A8T3BAH4_DENNO</name>
<comment type="caution">
    <text evidence="2">The sequence shown here is derived from an EMBL/GenBank/DDBJ whole genome shotgun (WGS) entry which is preliminary data.</text>
</comment>
<protein>
    <submittedName>
        <fullName evidence="2">Uncharacterized protein</fullName>
    </submittedName>
</protein>
<dbReference type="AlphaFoldDB" id="A0A8T3BAH4"/>
<dbReference type="EMBL" id="JAGYWB010000010">
    <property type="protein sequence ID" value="KAI0507874.1"/>
    <property type="molecule type" value="Genomic_DNA"/>
</dbReference>
<feature type="compositionally biased region" description="Basic and acidic residues" evidence="1">
    <location>
        <begin position="51"/>
        <end position="62"/>
    </location>
</feature>
<keyword evidence="3" id="KW-1185">Reference proteome</keyword>
<organism evidence="2 3">
    <name type="scientific">Dendrobium nobile</name>
    <name type="common">Orchid</name>
    <dbReference type="NCBI Taxonomy" id="94219"/>
    <lineage>
        <taxon>Eukaryota</taxon>
        <taxon>Viridiplantae</taxon>
        <taxon>Streptophyta</taxon>
        <taxon>Embryophyta</taxon>
        <taxon>Tracheophyta</taxon>
        <taxon>Spermatophyta</taxon>
        <taxon>Magnoliopsida</taxon>
        <taxon>Liliopsida</taxon>
        <taxon>Asparagales</taxon>
        <taxon>Orchidaceae</taxon>
        <taxon>Epidendroideae</taxon>
        <taxon>Malaxideae</taxon>
        <taxon>Dendrobiinae</taxon>
        <taxon>Dendrobium</taxon>
    </lineage>
</organism>
<proteinExistence type="predicted"/>
<evidence type="ECO:0000313" key="3">
    <source>
        <dbReference type="Proteomes" id="UP000829196"/>
    </source>
</evidence>
<feature type="region of interest" description="Disordered" evidence="1">
    <location>
        <begin position="51"/>
        <end position="70"/>
    </location>
</feature>
<evidence type="ECO:0000256" key="1">
    <source>
        <dbReference type="SAM" id="MobiDB-lite"/>
    </source>
</evidence>
<evidence type="ECO:0000313" key="2">
    <source>
        <dbReference type="EMBL" id="KAI0507874.1"/>
    </source>
</evidence>
<dbReference type="Proteomes" id="UP000829196">
    <property type="component" value="Unassembled WGS sequence"/>
</dbReference>
<reference evidence="2" key="1">
    <citation type="journal article" date="2022" name="Front. Genet.">
        <title>Chromosome-Scale Assembly of the Dendrobium nobile Genome Provides Insights Into the Molecular Mechanism of the Biosynthesis of the Medicinal Active Ingredient of Dendrobium.</title>
        <authorList>
            <person name="Xu Q."/>
            <person name="Niu S.-C."/>
            <person name="Li K.-L."/>
            <person name="Zheng P.-J."/>
            <person name="Zhang X.-J."/>
            <person name="Jia Y."/>
            <person name="Liu Y."/>
            <person name="Niu Y.-X."/>
            <person name="Yu L.-H."/>
            <person name="Chen D.-F."/>
            <person name="Zhang G.-Q."/>
        </authorList>
    </citation>
    <scope>NUCLEOTIDE SEQUENCE</scope>
    <source>
        <tissue evidence="2">Leaf</tissue>
    </source>
</reference>
<accession>A0A8T3BAH4</accession>